<name>A0A5R9F9B3_9BACL</name>
<sequence>MSNPKRDPQPFSPDHLGDRDPQAPGNKGKKMADKTNEEPDYVPPKGK</sequence>
<keyword evidence="4" id="KW-1185">Reference proteome</keyword>
<proteinExistence type="predicted"/>
<evidence type="ECO:0000256" key="1">
    <source>
        <dbReference type="ARBA" id="ARBA00022969"/>
    </source>
</evidence>
<feature type="region of interest" description="Disordered" evidence="2">
    <location>
        <begin position="1"/>
        <end position="47"/>
    </location>
</feature>
<dbReference type="GO" id="GO:0030435">
    <property type="term" value="P:sporulation resulting in formation of a cellular spore"/>
    <property type="evidence" value="ECO:0007669"/>
    <property type="project" value="UniProtKB-KW"/>
</dbReference>
<comment type="caution">
    <text evidence="3">The sequence shown here is derived from an EMBL/GenBank/DDBJ whole genome shotgun (WGS) entry which is preliminary data.</text>
</comment>
<keyword evidence="1" id="KW-0749">Sporulation</keyword>
<organism evidence="3 4">
    <name type="scientific">Exobacillus caeni</name>
    <dbReference type="NCBI Taxonomy" id="2574798"/>
    <lineage>
        <taxon>Bacteria</taxon>
        <taxon>Bacillati</taxon>
        <taxon>Bacillota</taxon>
        <taxon>Bacilli</taxon>
        <taxon>Bacillales</taxon>
        <taxon>Guptibacillaceae</taxon>
        <taxon>Exobacillus</taxon>
    </lineage>
</organism>
<evidence type="ECO:0000256" key="2">
    <source>
        <dbReference type="SAM" id="MobiDB-lite"/>
    </source>
</evidence>
<dbReference type="GO" id="GO:0042601">
    <property type="term" value="C:endospore-forming forespore"/>
    <property type="evidence" value="ECO:0007669"/>
    <property type="project" value="InterPro"/>
</dbReference>
<reference evidence="3 4" key="1">
    <citation type="submission" date="2019-04" db="EMBL/GenBank/DDBJ databases">
        <title>Bacillus caeni sp. nov., a bacterium isolated from mangrove sediment.</title>
        <authorList>
            <person name="Huang H."/>
            <person name="Mo K."/>
            <person name="Hu Y."/>
        </authorList>
    </citation>
    <scope>NUCLEOTIDE SEQUENCE [LARGE SCALE GENOMIC DNA]</scope>
    <source>
        <strain evidence="3 4">HB172195</strain>
    </source>
</reference>
<dbReference type="OrthoDB" id="2455637at2"/>
<gene>
    <name evidence="3" type="ORF">FCL54_09865</name>
</gene>
<protein>
    <submittedName>
        <fullName evidence="3">Acid-soluble spore protein N</fullName>
    </submittedName>
</protein>
<dbReference type="Proteomes" id="UP000308230">
    <property type="component" value="Unassembled WGS sequence"/>
</dbReference>
<dbReference type="AlphaFoldDB" id="A0A5R9F9B3"/>
<dbReference type="InterPro" id="IPR012612">
    <property type="entry name" value="SASP_SspN"/>
</dbReference>
<dbReference type="EMBL" id="SWLG01000006">
    <property type="protein sequence ID" value="TLS37443.1"/>
    <property type="molecule type" value="Genomic_DNA"/>
</dbReference>
<evidence type="ECO:0000313" key="4">
    <source>
        <dbReference type="Proteomes" id="UP000308230"/>
    </source>
</evidence>
<dbReference type="Pfam" id="PF08177">
    <property type="entry name" value="SspN"/>
    <property type="match status" value="1"/>
</dbReference>
<evidence type="ECO:0000313" key="3">
    <source>
        <dbReference type="EMBL" id="TLS37443.1"/>
    </source>
</evidence>
<accession>A0A5R9F9B3</accession>
<dbReference type="RefSeq" id="WP_138125878.1">
    <property type="nucleotide sequence ID" value="NZ_SWLG01000006.1"/>
</dbReference>
<dbReference type="GO" id="GO:0030436">
    <property type="term" value="P:asexual sporulation"/>
    <property type="evidence" value="ECO:0007669"/>
    <property type="project" value="InterPro"/>
</dbReference>